<name>A0A4Y9A995_9BACI</name>
<dbReference type="InterPro" id="IPR052179">
    <property type="entry name" value="DD-CPase-like"/>
</dbReference>
<accession>A0A4Y9A995</accession>
<comment type="caution">
    <text evidence="3">The sequence shown here is derived from an EMBL/GenBank/DDBJ whole genome shotgun (WGS) entry which is preliminary data.</text>
</comment>
<dbReference type="SUPFAM" id="SSF55166">
    <property type="entry name" value="Hedgehog/DD-peptidase"/>
    <property type="match status" value="1"/>
</dbReference>
<organism evidence="3 4">
    <name type="scientific">Lentibacillus salicampi</name>
    <dbReference type="NCBI Taxonomy" id="175306"/>
    <lineage>
        <taxon>Bacteria</taxon>
        <taxon>Bacillati</taxon>
        <taxon>Bacillota</taxon>
        <taxon>Bacilli</taxon>
        <taxon>Bacillales</taxon>
        <taxon>Bacillaceae</taxon>
        <taxon>Lentibacillus</taxon>
    </lineage>
</organism>
<keyword evidence="4" id="KW-1185">Reference proteome</keyword>
<sequence>MKRYRKDITTWIIIILFLIMLFFLYNQFKTDRYINQGKDAPLPENLDPVVTEKTEKLIEQAAEKNITVAITETVRSNQEQNALYEQGRSEDGRVVTHAQGGESYHNYGLAVDYALRNHNGDIIWDTNYDGNNNGEGDWFEVADMAKELGFEWGGDWSHFKDYPHLQMDFGLSIDQLKRGHRPKHDKADK</sequence>
<proteinExistence type="predicted"/>
<evidence type="ECO:0000256" key="1">
    <source>
        <dbReference type="SAM" id="Phobius"/>
    </source>
</evidence>
<reference evidence="3 4" key="1">
    <citation type="submission" date="2019-03" db="EMBL/GenBank/DDBJ databases">
        <title>Genome sequence of Lentibacillus salicampi ATCC BAA-719.</title>
        <authorList>
            <person name="Maclea K.S."/>
            <person name="Simoes Junior M."/>
        </authorList>
    </citation>
    <scope>NUCLEOTIDE SEQUENCE [LARGE SCALE GENOMIC DNA]</scope>
    <source>
        <strain evidence="3 4">ATCC BAA-719</strain>
    </source>
</reference>
<dbReference type="Gene3D" id="3.30.1380.10">
    <property type="match status" value="1"/>
</dbReference>
<keyword evidence="1" id="KW-0812">Transmembrane</keyword>
<dbReference type="Pfam" id="PF13539">
    <property type="entry name" value="Peptidase_M15_4"/>
    <property type="match status" value="1"/>
</dbReference>
<dbReference type="RefSeq" id="WP_135111477.1">
    <property type="nucleotide sequence ID" value="NZ_SRHY01000052.1"/>
</dbReference>
<keyword evidence="1" id="KW-1133">Transmembrane helix</keyword>
<dbReference type="InterPro" id="IPR009045">
    <property type="entry name" value="Zn_M74/Hedgehog-like"/>
</dbReference>
<dbReference type="GO" id="GO:0008233">
    <property type="term" value="F:peptidase activity"/>
    <property type="evidence" value="ECO:0007669"/>
    <property type="project" value="InterPro"/>
</dbReference>
<dbReference type="PANTHER" id="PTHR34385:SF1">
    <property type="entry name" value="PEPTIDOGLYCAN L-ALANYL-D-GLUTAMATE ENDOPEPTIDASE CWLK"/>
    <property type="match status" value="1"/>
</dbReference>
<gene>
    <name evidence="3" type="ORF">E4U82_17590</name>
</gene>
<dbReference type="AlphaFoldDB" id="A0A4Y9A995"/>
<dbReference type="EMBL" id="SRHY01000052">
    <property type="protein sequence ID" value="TFJ91450.1"/>
    <property type="molecule type" value="Genomic_DNA"/>
</dbReference>
<feature type="transmembrane region" description="Helical" evidence="1">
    <location>
        <begin position="7"/>
        <end position="25"/>
    </location>
</feature>
<feature type="domain" description="Peptidase M15C" evidence="2">
    <location>
        <begin position="98"/>
        <end position="167"/>
    </location>
</feature>
<dbReference type="PANTHER" id="PTHR34385">
    <property type="entry name" value="D-ALANYL-D-ALANINE CARBOXYPEPTIDASE"/>
    <property type="match status" value="1"/>
</dbReference>
<evidence type="ECO:0000313" key="4">
    <source>
        <dbReference type="Proteomes" id="UP000298484"/>
    </source>
</evidence>
<dbReference type="InterPro" id="IPR039561">
    <property type="entry name" value="Peptidase_M15C"/>
</dbReference>
<dbReference type="Proteomes" id="UP000298484">
    <property type="component" value="Unassembled WGS sequence"/>
</dbReference>
<evidence type="ECO:0000313" key="3">
    <source>
        <dbReference type="EMBL" id="TFJ91450.1"/>
    </source>
</evidence>
<evidence type="ECO:0000259" key="2">
    <source>
        <dbReference type="Pfam" id="PF13539"/>
    </source>
</evidence>
<dbReference type="OrthoDB" id="9799970at2"/>
<protein>
    <submittedName>
        <fullName evidence="3">M15 family peptidase</fullName>
    </submittedName>
</protein>
<dbReference type="CDD" id="cd14845">
    <property type="entry name" value="L-Ala-D-Glu_peptidase_like"/>
    <property type="match status" value="1"/>
</dbReference>
<keyword evidence="1" id="KW-0472">Membrane</keyword>